<dbReference type="InterPro" id="IPR036865">
    <property type="entry name" value="CRAL-TRIO_dom_sf"/>
</dbReference>
<feature type="compositionally biased region" description="Low complexity" evidence="1">
    <location>
        <begin position="363"/>
        <end position="379"/>
    </location>
</feature>
<evidence type="ECO:0000313" key="3">
    <source>
        <dbReference type="EMBL" id="KAJ1646509.1"/>
    </source>
</evidence>
<feature type="region of interest" description="Disordered" evidence="1">
    <location>
        <begin position="363"/>
        <end position="400"/>
    </location>
</feature>
<feature type="transmembrane region" description="Helical" evidence="2">
    <location>
        <begin position="568"/>
        <end position="588"/>
    </location>
</feature>
<dbReference type="SUPFAM" id="SSF46938">
    <property type="entry name" value="CRAL/TRIO N-terminal domain"/>
    <property type="match status" value="1"/>
</dbReference>
<dbReference type="InterPro" id="IPR036273">
    <property type="entry name" value="CRAL/TRIO_N_dom_sf"/>
</dbReference>
<protein>
    <recommendedName>
        <fullName evidence="5">CRAL-TRIO domain-containing protein</fullName>
    </recommendedName>
</protein>
<evidence type="ECO:0000256" key="1">
    <source>
        <dbReference type="SAM" id="MobiDB-lite"/>
    </source>
</evidence>
<proteinExistence type="predicted"/>
<name>A0A9W8CJG3_9FUNG</name>
<accession>A0A9W8CJG3</accession>
<comment type="caution">
    <text evidence="3">The sequence shown here is derived from an EMBL/GenBank/DDBJ whole genome shotgun (WGS) entry which is preliminary data.</text>
</comment>
<evidence type="ECO:0000256" key="2">
    <source>
        <dbReference type="SAM" id="Phobius"/>
    </source>
</evidence>
<sequence length="601" mass="65220">MYSPQNNSDEAVSAQTVARIVRAKREENNARTRPSAYISTFFEEFLDDTASIIRFLQASQDDIERAAQGILNTLKWRETNKVYPAKRAINGQSLLYDQSGRVCVKARQASALPRPRDLASSRTWRNYARAVETLEDARVALKAAYQELGVVAQAAVIVPVESLSLADIAVEDLRQIINTAVTFYPGTVGHIYVTATSSVLLGHARMALVPVISLLDPELSSCVDFFLADTLSSSLIRCEQLATAYNLQQMHCSDFAADSTLASSCLTLSDFVKQADSTACSETDEDFCSAYSDARDTQLSAASGHLKRTASRPSCLSHDTSSLFMLAKRSSAATFAEKTPVVSKHRPRNASGLRLMASLFNSNTSSSSSISISSNTSSRESSEKNGARGNNRGIYYPSSRAADTETKGNLSAMTSVQLASLQRAVLSVQRMLGSINDSITSADSRSALAATKSKLVQQADVLMSTVAALNLGVSLMDNNSGSNSNSNIESSINALTVEPSSHTSVLYKVGLQMLALPMGLLFGRSGKGLAAALRHLVTRTVRIVIRRLRALPAMSTILLLAYKHLRIYLMLFWTSALLIWQANAAMVWSSLMSQWKRGLVF</sequence>
<reference evidence="3" key="1">
    <citation type="submission" date="2022-07" db="EMBL/GenBank/DDBJ databases">
        <title>Phylogenomic reconstructions and comparative analyses of Kickxellomycotina fungi.</title>
        <authorList>
            <person name="Reynolds N.K."/>
            <person name="Stajich J.E."/>
            <person name="Barry K."/>
            <person name="Grigoriev I.V."/>
            <person name="Crous P."/>
            <person name="Smith M.E."/>
        </authorList>
    </citation>
    <scope>NUCLEOTIDE SEQUENCE</scope>
    <source>
        <strain evidence="3">NBRC 105413</strain>
    </source>
</reference>
<gene>
    <name evidence="3" type="ORF">LPJ64_002017</name>
</gene>
<keyword evidence="2" id="KW-1133">Transmembrane helix</keyword>
<dbReference type="Gene3D" id="3.40.525.10">
    <property type="entry name" value="CRAL-TRIO lipid binding domain"/>
    <property type="match status" value="1"/>
</dbReference>
<keyword evidence="2" id="KW-0472">Membrane</keyword>
<keyword evidence="4" id="KW-1185">Reference proteome</keyword>
<evidence type="ECO:0008006" key="5">
    <source>
        <dbReference type="Google" id="ProtNLM"/>
    </source>
</evidence>
<dbReference type="Proteomes" id="UP001145021">
    <property type="component" value="Unassembled WGS sequence"/>
</dbReference>
<organism evidence="3 4">
    <name type="scientific">Coemansia asiatica</name>
    <dbReference type="NCBI Taxonomy" id="1052880"/>
    <lineage>
        <taxon>Eukaryota</taxon>
        <taxon>Fungi</taxon>
        <taxon>Fungi incertae sedis</taxon>
        <taxon>Zoopagomycota</taxon>
        <taxon>Kickxellomycotina</taxon>
        <taxon>Kickxellomycetes</taxon>
        <taxon>Kickxellales</taxon>
        <taxon>Kickxellaceae</taxon>
        <taxon>Coemansia</taxon>
    </lineage>
</organism>
<evidence type="ECO:0000313" key="4">
    <source>
        <dbReference type="Proteomes" id="UP001145021"/>
    </source>
</evidence>
<keyword evidence="2" id="KW-0812">Transmembrane</keyword>
<dbReference type="EMBL" id="JANBOH010000058">
    <property type="protein sequence ID" value="KAJ1646509.1"/>
    <property type="molecule type" value="Genomic_DNA"/>
</dbReference>
<dbReference type="AlphaFoldDB" id="A0A9W8CJG3"/>